<protein>
    <submittedName>
        <fullName evidence="2">Uncharacterized protein</fullName>
    </submittedName>
</protein>
<feature type="region of interest" description="Disordered" evidence="1">
    <location>
        <begin position="533"/>
        <end position="660"/>
    </location>
</feature>
<feature type="compositionally biased region" description="Basic and acidic residues" evidence="1">
    <location>
        <begin position="470"/>
        <end position="483"/>
    </location>
</feature>
<dbReference type="AlphaFoldDB" id="A0A9P6KQ90"/>
<feature type="compositionally biased region" description="Acidic residues" evidence="1">
    <location>
        <begin position="415"/>
        <end position="442"/>
    </location>
</feature>
<organism evidence="2 3">
    <name type="scientific">Paraphaeosphaeria minitans</name>
    <dbReference type="NCBI Taxonomy" id="565426"/>
    <lineage>
        <taxon>Eukaryota</taxon>
        <taxon>Fungi</taxon>
        <taxon>Dikarya</taxon>
        <taxon>Ascomycota</taxon>
        <taxon>Pezizomycotina</taxon>
        <taxon>Dothideomycetes</taxon>
        <taxon>Pleosporomycetidae</taxon>
        <taxon>Pleosporales</taxon>
        <taxon>Massarineae</taxon>
        <taxon>Didymosphaeriaceae</taxon>
        <taxon>Paraphaeosphaeria</taxon>
    </lineage>
</organism>
<keyword evidence="3" id="KW-1185">Reference proteome</keyword>
<feature type="compositionally biased region" description="Polar residues" evidence="1">
    <location>
        <begin position="616"/>
        <end position="627"/>
    </location>
</feature>
<dbReference type="Proteomes" id="UP000756921">
    <property type="component" value="Unassembled WGS sequence"/>
</dbReference>
<feature type="compositionally biased region" description="Basic and acidic residues" evidence="1">
    <location>
        <begin position="583"/>
        <end position="601"/>
    </location>
</feature>
<feature type="compositionally biased region" description="Basic and acidic residues" evidence="1">
    <location>
        <begin position="550"/>
        <end position="564"/>
    </location>
</feature>
<proteinExistence type="predicted"/>
<accession>A0A9P6KQ90</accession>
<feature type="region of interest" description="Disordered" evidence="1">
    <location>
        <begin position="414"/>
        <end position="447"/>
    </location>
</feature>
<dbReference type="OrthoDB" id="3789817at2759"/>
<feature type="region of interest" description="Disordered" evidence="1">
    <location>
        <begin position="236"/>
        <end position="312"/>
    </location>
</feature>
<gene>
    <name evidence="2" type="ORF">PMIN01_06938</name>
</gene>
<comment type="caution">
    <text evidence="2">The sequence shown here is derived from an EMBL/GenBank/DDBJ whole genome shotgun (WGS) entry which is preliminary data.</text>
</comment>
<feature type="compositionally biased region" description="Basic and acidic residues" evidence="1">
    <location>
        <begin position="264"/>
        <end position="274"/>
    </location>
</feature>
<reference evidence="2" key="1">
    <citation type="journal article" date="2020" name="Mol. Plant Microbe Interact.">
        <title>Genome Sequence of the Biocontrol Agent Coniothyrium minitans strain Conio (IMI 134523).</title>
        <authorList>
            <person name="Patel D."/>
            <person name="Shittu T.A."/>
            <person name="Baroncelli R."/>
            <person name="Muthumeenakshi S."/>
            <person name="Osborne T.H."/>
            <person name="Janganan T.K."/>
            <person name="Sreenivasaprasad S."/>
        </authorList>
    </citation>
    <scope>NUCLEOTIDE SEQUENCE</scope>
    <source>
        <strain evidence="2">Conio</strain>
    </source>
</reference>
<dbReference type="EMBL" id="WJXW01000006">
    <property type="protein sequence ID" value="KAF9735533.1"/>
    <property type="molecule type" value="Genomic_DNA"/>
</dbReference>
<feature type="region of interest" description="Disordered" evidence="1">
    <location>
        <begin position="466"/>
        <end position="490"/>
    </location>
</feature>
<name>A0A9P6KQ90_9PLEO</name>
<evidence type="ECO:0000313" key="2">
    <source>
        <dbReference type="EMBL" id="KAF9735533.1"/>
    </source>
</evidence>
<evidence type="ECO:0000313" key="3">
    <source>
        <dbReference type="Proteomes" id="UP000756921"/>
    </source>
</evidence>
<feature type="compositionally biased region" description="Pro residues" evidence="1">
    <location>
        <begin position="248"/>
        <end position="257"/>
    </location>
</feature>
<sequence length="660" mass="72632">MNQPNQPKAMAADTTGIKIHVTSSNIALLVFGRRIYSEYLDFQKSIVLPRNSCVFKSEADWISARDTVQPVPSGHLPHILAYKAFMYWLHETGKLHTVHESPTTSLTIAKRCGHALHPAIASTEFKNAACPICTMGHAAAALSMAWSTWKILGAPDRRPPFDQGRLSAELYYMVKEIWRFEKKRWLSLVRHYGELERDVAAWEEKEPRKADASSVYTIDELREAKSVGEALQFARANDPHRTEDVEPPFVPHPPLNRPPHFRPYRSESTAREKSLGPLGEQSSASQLSLTSEPPSPPQSPSPSKLAHTQPASSRCESCSPCPSLVLSPPLSPVQVKKAVKFAVDVVECEARSGFAFKRTSVAYSPGRHASPSKLGWADTSFSTQKNFRYDNEPTDLELELQRLEAFFRRCREDTDSTLDDDSVGDTDSDTDSESDSDSDTDPGVEKGDIEDSLAEAVMQSFDMEVDPAGDIDHTTESDLERNPRNSTVPSGLEVQMLDSLKGLSDAELKSLLSMRGLSQVPRIASQSSHMIANVRPSGGTRIHANAADDGLDRGEGEGETHSVRTEATVNLEPTEDNAVPESDAPRHLSEMMSSLDDHSDSVSRVTEAAIDIADQGQESLPSPNRTTLGRRLRTPSVSKDSEDVSPMPSKRNKTVHDVGD</sequence>
<evidence type="ECO:0000256" key="1">
    <source>
        <dbReference type="SAM" id="MobiDB-lite"/>
    </source>
</evidence>